<organism evidence="2 3">
    <name type="scientific">Nephila pilipes</name>
    <name type="common">Giant wood spider</name>
    <name type="synonym">Nephila maculata</name>
    <dbReference type="NCBI Taxonomy" id="299642"/>
    <lineage>
        <taxon>Eukaryota</taxon>
        <taxon>Metazoa</taxon>
        <taxon>Ecdysozoa</taxon>
        <taxon>Arthropoda</taxon>
        <taxon>Chelicerata</taxon>
        <taxon>Arachnida</taxon>
        <taxon>Araneae</taxon>
        <taxon>Araneomorphae</taxon>
        <taxon>Entelegynae</taxon>
        <taxon>Araneoidea</taxon>
        <taxon>Nephilidae</taxon>
        <taxon>Nephila</taxon>
    </lineage>
</organism>
<name>A0A8X6QQ86_NEPPI</name>
<keyword evidence="1" id="KW-0732">Signal</keyword>
<evidence type="ECO:0000256" key="1">
    <source>
        <dbReference type="SAM" id="SignalP"/>
    </source>
</evidence>
<feature type="chain" id="PRO_5036490790" evidence="1">
    <location>
        <begin position="16"/>
        <end position="113"/>
    </location>
</feature>
<proteinExistence type="predicted"/>
<accession>A0A8X6QQ86</accession>
<feature type="signal peptide" evidence="1">
    <location>
        <begin position="1"/>
        <end position="15"/>
    </location>
</feature>
<comment type="caution">
    <text evidence="2">The sequence shown here is derived from an EMBL/GenBank/DDBJ whole genome shotgun (WGS) entry which is preliminary data.</text>
</comment>
<dbReference type="EMBL" id="BMAW01034875">
    <property type="protein sequence ID" value="GFU37050.1"/>
    <property type="molecule type" value="Genomic_DNA"/>
</dbReference>
<dbReference type="AlphaFoldDB" id="A0A8X6QQ86"/>
<protein>
    <submittedName>
        <fullName evidence="2">Uncharacterized protein</fullName>
    </submittedName>
</protein>
<keyword evidence="3" id="KW-1185">Reference proteome</keyword>
<evidence type="ECO:0000313" key="3">
    <source>
        <dbReference type="Proteomes" id="UP000887013"/>
    </source>
</evidence>
<gene>
    <name evidence="2" type="primary">NCL1_48098</name>
    <name evidence="2" type="ORF">NPIL_591431</name>
</gene>
<sequence length="113" mass="12622">MWFQLLLPLQTSTLAALVLREGKIYFRLVDVAAFLSKNGVYSFAKRFQSVTEQRTDVLPFHKDCSIVTKKTNLVPPNVVYNIIAAEKVSLGSSFAKALNMGYAFVPPVKKLLV</sequence>
<reference evidence="2" key="1">
    <citation type="submission" date="2020-08" db="EMBL/GenBank/DDBJ databases">
        <title>Multicomponent nature underlies the extraordinary mechanical properties of spider dragline silk.</title>
        <authorList>
            <person name="Kono N."/>
            <person name="Nakamura H."/>
            <person name="Mori M."/>
            <person name="Yoshida Y."/>
            <person name="Ohtoshi R."/>
            <person name="Malay A.D."/>
            <person name="Moran D.A.P."/>
            <person name="Tomita M."/>
            <person name="Numata K."/>
            <person name="Arakawa K."/>
        </authorList>
    </citation>
    <scope>NUCLEOTIDE SEQUENCE</scope>
</reference>
<evidence type="ECO:0000313" key="2">
    <source>
        <dbReference type="EMBL" id="GFU37050.1"/>
    </source>
</evidence>
<dbReference type="OrthoDB" id="6473529at2759"/>
<dbReference type="Proteomes" id="UP000887013">
    <property type="component" value="Unassembled WGS sequence"/>
</dbReference>